<feature type="domain" description="Protein kinase" evidence="10">
    <location>
        <begin position="1"/>
        <end position="290"/>
    </location>
</feature>
<evidence type="ECO:0000256" key="5">
    <source>
        <dbReference type="ARBA" id="ARBA00022777"/>
    </source>
</evidence>
<dbReference type="GO" id="GO:0005524">
    <property type="term" value="F:ATP binding"/>
    <property type="evidence" value="ECO:0007669"/>
    <property type="project" value="UniProtKB-KW"/>
</dbReference>
<evidence type="ECO:0000256" key="2">
    <source>
        <dbReference type="ARBA" id="ARBA00022527"/>
    </source>
</evidence>
<gene>
    <name evidence="11" type="ORF">PENARI_c003G06056</name>
</gene>
<evidence type="ECO:0000256" key="7">
    <source>
        <dbReference type="ARBA" id="ARBA00047899"/>
    </source>
</evidence>
<evidence type="ECO:0000313" key="12">
    <source>
        <dbReference type="Proteomes" id="UP000177622"/>
    </source>
</evidence>
<keyword evidence="3" id="KW-0808">Transferase</keyword>
<evidence type="ECO:0000256" key="8">
    <source>
        <dbReference type="ARBA" id="ARBA00048679"/>
    </source>
</evidence>
<keyword evidence="6" id="KW-0067">ATP-binding</keyword>
<dbReference type="SUPFAM" id="SSF56112">
    <property type="entry name" value="Protein kinase-like (PK-like)"/>
    <property type="match status" value="1"/>
</dbReference>
<dbReference type="GeneID" id="34573153"/>
<accession>A0A1F5LT87</accession>
<sequence length="468" mass="52122">MKLPVAFEKVFILTYLNAITITSDFYLPVASIYALLITEEIHIASAPRFWGSFVPRMSQVSDLIKDSKLHTKFESELITHTFLESTTIAGRRGRRRERNEVWKRKRHLGIGIFGTVWLEECVSEGKLRAVKEVRKSVPSLESIDFNRELEAIARSSQQKYDGCVQIAFQLLEGLDFMHSNGFVHRDLKPQNIFVLSIGPDWWVKIGDFGISKRVIEGFMGLQTESPEESRVLGSELNPKVDIWALGNANLPFDSSQSPVSSEATSFLVDLIAAQPSDRPTAKDALDYAWLVPALRDSEFDRPDQSTPTTQDTSEVASQSHVRPESRDSMIPASDTESIARSNNSGSQSSESKLDTQPQHLLSSKSPSDILPPYARRNSDAAPIPISELSYPTPDPESPASRSSSTSNKHSPVRFSKIRQASGEIMPKRSRRSREVLPTSPVSPDTSSDTTRQSKSQSIEILTVLSKES</sequence>
<dbReference type="Gene3D" id="1.10.510.10">
    <property type="entry name" value="Transferase(Phosphotransferase) domain 1"/>
    <property type="match status" value="1"/>
</dbReference>
<dbReference type="GO" id="GO:0004674">
    <property type="term" value="F:protein serine/threonine kinase activity"/>
    <property type="evidence" value="ECO:0007669"/>
    <property type="project" value="UniProtKB-KW"/>
</dbReference>
<dbReference type="SMART" id="SM00220">
    <property type="entry name" value="S_TKc"/>
    <property type="match status" value="1"/>
</dbReference>
<dbReference type="EC" id="2.7.11.1" evidence="1"/>
<dbReference type="InterPro" id="IPR011009">
    <property type="entry name" value="Kinase-like_dom_sf"/>
</dbReference>
<feature type="compositionally biased region" description="Polar residues" evidence="9">
    <location>
        <begin position="304"/>
        <end position="320"/>
    </location>
</feature>
<dbReference type="EMBL" id="LXJU01000003">
    <property type="protein sequence ID" value="OGE56424.1"/>
    <property type="molecule type" value="Genomic_DNA"/>
</dbReference>
<evidence type="ECO:0000256" key="6">
    <source>
        <dbReference type="ARBA" id="ARBA00022840"/>
    </source>
</evidence>
<dbReference type="Proteomes" id="UP000177622">
    <property type="component" value="Unassembled WGS sequence"/>
</dbReference>
<reference evidence="11 12" key="1">
    <citation type="journal article" date="2016" name="Sci. Rep.">
        <title>Penicillium arizonense, a new, genome sequenced fungal species, reveals a high chemical diversity in secreted metabolites.</title>
        <authorList>
            <person name="Grijseels S."/>
            <person name="Nielsen J.C."/>
            <person name="Randelovic M."/>
            <person name="Nielsen J."/>
            <person name="Nielsen K.F."/>
            <person name="Workman M."/>
            <person name="Frisvad J.C."/>
        </authorList>
    </citation>
    <scope>NUCLEOTIDE SEQUENCE [LARGE SCALE GENOMIC DNA]</scope>
    <source>
        <strain evidence="11 12">CBS 141311</strain>
    </source>
</reference>
<comment type="catalytic activity">
    <reaction evidence="7">
        <text>L-threonyl-[protein] + ATP = O-phospho-L-threonyl-[protein] + ADP + H(+)</text>
        <dbReference type="Rhea" id="RHEA:46608"/>
        <dbReference type="Rhea" id="RHEA-COMP:11060"/>
        <dbReference type="Rhea" id="RHEA-COMP:11605"/>
        <dbReference type="ChEBI" id="CHEBI:15378"/>
        <dbReference type="ChEBI" id="CHEBI:30013"/>
        <dbReference type="ChEBI" id="CHEBI:30616"/>
        <dbReference type="ChEBI" id="CHEBI:61977"/>
        <dbReference type="ChEBI" id="CHEBI:456216"/>
        <dbReference type="EC" id="2.7.11.1"/>
    </reaction>
</comment>
<dbReference type="PANTHER" id="PTHR43671">
    <property type="entry name" value="SERINE/THREONINE-PROTEIN KINASE NEK"/>
    <property type="match status" value="1"/>
</dbReference>
<keyword evidence="12" id="KW-1185">Reference proteome</keyword>
<feature type="compositionally biased region" description="Low complexity" evidence="9">
    <location>
        <begin position="397"/>
        <end position="406"/>
    </location>
</feature>
<dbReference type="Pfam" id="PF00069">
    <property type="entry name" value="Pkinase"/>
    <property type="match status" value="1"/>
</dbReference>
<keyword evidence="5" id="KW-0418">Kinase</keyword>
<keyword evidence="4" id="KW-0547">Nucleotide-binding</keyword>
<dbReference type="STRING" id="1835702.A0A1F5LT87"/>
<evidence type="ECO:0000256" key="3">
    <source>
        <dbReference type="ARBA" id="ARBA00022679"/>
    </source>
</evidence>
<evidence type="ECO:0000256" key="9">
    <source>
        <dbReference type="SAM" id="MobiDB-lite"/>
    </source>
</evidence>
<feature type="compositionally biased region" description="Low complexity" evidence="9">
    <location>
        <begin position="437"/>
        <end position="450"/>
    </location>
</feature>
<feature type="compositionally biased region" description="Polar residues" evidence="9">
    <location>
        <begin position="354"/>
        <end position="366"/>
    </location>
</feature>
<dbReference type="PANTHER" id="PTHR43671:SF98">
    <property type="entry name" value="SERINE_THREONINE-PROTEIN KINASE NEK11"/>
    <property type="match status" value="1"/>
</dbReference>
<dbReference type="OrthoDB" id="10252171at2759"/>
<evidence type="ECO:0000256" key="1">
    <source>
        <dbReference type="ARBA" id="ARBA00012513"/>
    </source>
</evidence>
<dbReference type="InterPro" id="IPR000719">
    <property type="entry name" value="Prot_kinase_dom"/>
</dbReference>
<evidence type="ECO:0000259" key="10">
    <source>
        <dbReference type="PROSITE" id="PS50011"/>
    </source>
</evidence>
<dbReference type="PROSITE" id="PS00108">
    <property type="entry name" value="PROTEIN_KINASE_ST"/>
    <property type="match status" value="1"/>
</dbReference>
<evidence type="ECO:0000313" key="11">
    <source>
        <dbReference type="EMBL" id="OGE56424.1"/>
    </source>
</evidence>
<dbReference type="RefSeq" id="XP_022491852.1">
    <property type="nucleotide sequence ID" value="XM_022628419.1"/>
</dbReference>
<name>A0A1F5LT87_PENAI</name>
<feature type="compositionally biased region" description="Low complexity" evidence="9">
    <location>
        <begin position="338"/>
        <end position="350"/>
    </location>
</feature>
<protein>
    <recommendedName>
        <fullName evidence="1">non-specific serine/threonine protein kinase</fullName>
        <ecNumber evidence="1">2.7.11.1</ecNumber>
    </recommendedName>
</protein>
<dbReference type="InterPro" id="IPR008271">
    <property type="entry name" value="Ser/Thr_kinase_AS"/>
</dbReference>
<dbReference type="PROSITE" id="PS50011">
    <property type="entry name" value="PROTEIN_KINASE_DOM"/>
    <property type="match status" value="1"/>
</dbReference>
<feature type="region of interest" description="Disordered" evidence="9">
    <location>
        <begin position="298"/>
        <end position="468"/>
    </location>
</feature>
<proteinExistence type="predicted"/>
<dbReference type="InterPro" id="IPR050660">
    <property type="entry name" value="NEK_Ser/Thr_kinase"/>
</dbReference>
<organism evidence="11 12">
    <name type="scientific">Penicillium arizonense</name>
    <dbReference type="NCBI Taxonomy" id="1835702"/>
    <lineage>
        <taxon>Eukaryota</taxon>
        <taxon>Fungi</taxon>
        <taxon>Dikarya</taxon>
        <taxon>Ascomycota</taxon>
        <taxon>Pezizomycotina</taxon>
        <taxon>Eurotiomycetes</taxon>
        <taxon>Eurotiomycetidae</taxon>
        <taxon>Eurotiales</taxon>
        <taxon>Aspergillaceae</taxon>
        <taxon>Penicillium</taxon>
    </lineage>
</organism>
<dbReference type="CDD" id="cd00180">
    <property type="entry name" value="PKc"/>
    <property type="match status" value="1"/>
</dbReference>
<comment type="catalytic activity">
    <reaction evidence="8">
        <text>L-seryl-[protein] + ATP = O-phospho-L-seryl-[protein] + ADP + H(+)</text>
        <dbReference type="Rhea" id="RHEA:17989"/>
        <dbReference type="Rhea" id="RHEA-COMP:9863"/>
        <dbReference type="Rhea" id="RHEA-COMP:11604"/>
        <dbReference type="ChEBI" id="CHEBI:15378"/>
        <dbReference type="ChEBI" id="CHEBI:29999"/>
        <dbReference type="ChEBI" id="CHEBI:30616"/>
        <dbReference type="ChEBI" id="CHEBI:83421"/>
        <dbReference type="ChEBI" id="CHEBI:456216"/>
        <dbReference type="EC" id="2.7.11.1"/>
    </reaction>
</comment>
<evidence type="ECO:0000256" key="4">
    <source>
        <dbReference type="ARBA" id="ARBA00022741"/>
    </source>
</evidence>
<dbReference type="AlphaFoldDB" id="A0A1F5LT87"/>
<comment type="caution">
    <text evidence="11">The sequence shown here is derived from an EMBL/GenBank/DDBJ whole genome shotgun (WGS) entry which is preliminary data.</text>
</comment>
<keyword evidence="2" id="KW-0723">Serine/threonine-protein kinase</keyword>